<dbReference type="GO" id="GO:0017025">
    <property type="term" value="F:TBP-class protein binding"/>
    <property type="evidence" value="ECO:0007669"/>
    <property type="project" value="InterPro"/>
</dbReference>
<dbReference type="AlphaFoldDB" id="A0A8B8ZZ27"/>
<dbReference type="InterPro" id="IPR040240">
    <property type="entry name" value="TAF1"/>
</dbReference>
<keyword evidence="3" id="KW-1185">Reference proteome</keyword>
<dbReference type="Proteomes" id="UP000228380">
    <property type="component" value="Unplaced"/>
</dbReference>
<feature type="compositionally biased region" description="Basic residues" evidence="1">
    <location>
        <begin position="322"/>
        <end position="331"/>
    </location>
</feature>
<feature type="compositionally biased region" description="Basic and acidic residues" evidence="1">
    <location>
        <begin position="245"/>
        <end position="321"/>
    </location>
</feature>
<accession>A0A8B8ZZ27</accession>
<name>A0A8B8ZZ27_PHODC</name>
<proteinExistence type="predicted"/>
<dbReference type="GeneID" id="120108968"/>
<dbReference type="OrthoDB" id="21449at2759"/>
<dbReference type="RefSeq" id="XP_038978627.1">
    <property type="nucleotide sequence ID" value="XM_039122699.1"/>
</dbReference>
<evidence type="ECO:0000256" key="1">
    <source>
        <dbReference type="SAM" id="MobiDB-lite"/>
    </source>
</evidence>
<sequence length="341" mass="39538">MDYHLVQFSVVYKIVSIIFQPSLCANQVFKEKKQSDKPVRESFVCGACGQLGHMRTNKNCPKYGEDAETSELESVSGKSNLPDAATQLQVKTPSKKLVPKMFAKVAEADVTESVEKVGLNLQKKILPVKFKCGPADKPCEKNLSGIHAPDKQIVDPEAENKSTGKINKIIISNKMKSDDVQHEIQKPSVVIHPPVDPEREQPRNKIIIKQPKVNTNVEQVNSAIDTGMDHDFRKIKKITELSSFEKQKKQESRQFPEETSKTNPIYDRRLWDEEEKRRSKERIAEEKTRRMLQEERRMQEEHQRLFEARRYEESFRREEKAKKKKKKKKKPDFRDEYLTGS</sequence>
<dbReference type="GO" id="GO:0016251">
    <property type="term" value="F:RNA polymerase II general transcription initiation factor activity"/>
    <property type="evidence" value="ECO:0007669"/>
    <property type="project" value="InterPro"/>
</dbReference>
<feature type="region of interest" description="Disordered" evidence="1">
    <location>
        <begin position="245"/>
        <end position="341"/>
    </location>
</feature>
<feature type="domain" description="Zinc knuckle" evidence="2">
    <location>
        <begin position="45"/>
        <end position="65"/>
    </location>
</feature>
<evidence type="ECO:0000259" key="2">
    <source>
        <dbReference type="Pfam" id="PF15288"/>
    </source>
</evidence>
<dbReference type="KEGG" id="pda:120108968"/>
<dbReference type="PANTHER" id="PTHR13900:SF0">
    <property type="entry name" value="TRANSCRIPTION INITIATION FACTOR TFIID SUBUNIT 1"/>
    <property type="match status" value="1"/>
</dbReference>
<dbReference type="GO" id="GO:0004402">
    <property type="term" value="F:histone acetyltransferase activity"/>
    <property type="evidence" value="ECO:0007669"/>
    <property type="project" value="InterPro"/>
</dbReference>
<organism evidence="3 4">
    <name type="scientific">Phoenix dactylifera</name>
    <name type="common">Date palm</name>
    <dbReference type="NCBI Taxonomy" id="42345"/>
    <lineage>
        <taxon>Eukaryota</taxon>
        <taxon>Viridiplantae</taxon>
        <taxon>Streptophyta</taxon>
        <taxon>Embryophyta</taxon>
        <taxon>Tracheophyta</taxon>
        <taxon>Spermatophyta</taxon>
        <taxon>Magnoliopsida</taxon>
        <taxon>Liliopsida</taxon>
        <taxon>Arecaceae</taxon>
        <taxon>Coryphoideae</taxon>
        <taxon>Phoeniceae</taxon>
        <taxon>Phoenix</taxon>
    </lineage>
</organism>
<dbReference type="InterPro" id="IPR041670">
    <property type="entry name" value="Znf-CCHC_6"/>
</dbReference>
<protein>
    <submittedName>
        <fullName evidence="4">Transcription initiation factor TFIID subunit 1-like</fullName>
    </submittedName>
</protein>
<feature type="compositionally biased region" description="Basic and acidic residues" evidence="1">
    <location>
        <begin position="332"/>
        <end position="341"/>
    </location>
</feature>
<dbReference type="PANTHER" id="PTHR13900">
    <property type="entry name" value="TRANSCRIPTION INITIATION FACTOR TFIID"/>
    <property type="match status" value="1"/>
</dbReference>
<dbReference type="GO" id="GO:0005669">
    <property type="term" value="C:transcription factor TFIID complex"/>
    <property type="evidence" value="ECO:0007669"/>
    <property type="project" value="InterPro"/>
</dbReference>
<reference evidence="4" key="1">
    <citation type="submission" date="2025-08" db="UniProtKB">
        <authorList>
            <consortium name="RefSeq"/>
        </authorList>
    </citation>
    <scope>IDENTIFICATION</scope>
    <source>
        <tissue evidence="4">Young leaves</tissue>
    </source>
</reference>
<evidence type="ECO:0000313" key="4">
    <source>
        <dbReference type="RefSeq" id="XP_038978627.1"/>
    </source>
</evidence>
<gene>
    <name evidence="4" type="primary">LOC120108968</name>
</gene>
<dbReference type="Pfam" id="PF15288">
    <property type="entry name" value="zf-CCHC_6"/>
    <property type="match status" value="1"/>
</dbReference>
<dbReference type="GO" id="GO:0051123">
    <property type="term" value="P:RNA polymerase II preinitiation complex assembly"/>
    <property type="evidence" value="ECO:0007669"/>
    <property type="project" value="TreeGrafter"/>
</dbReference>
<evidence type="ECO:0000313" key="3">
    <source>
        <dbReference type="Proteomes" id="UP000228380"/>
    </source>
</evidence>